<keyword evidence="14" id="KW-1185">Reference proteome</keyword>
<gene>
    <name evidence="13" type="ORF">SEMRO_631_G178580.1</name>
</gene>
<dbReference type="GO" id="GO:0038039">
    <property type="term" value="C:G protein-coupled receptor heterodimeric complex"/>
    <property type="evidence" value="ECO:0007669"/>
    <property type="project" value="TreeGrafter"/>
</dbReference>
<sequence>MMRPLKSLVRGFLLLSTIIIPAVISSDDDTIPNPYIAGCLRETLPGWTNVRVCGSDDDPSLMEQGICRPAEFEEYMEIRISVANWDSPVILTWLIQIILSEILGVPASVETGRPHHLEHRGLYDPMVSPVTTAASSGLDYTNTTSSHTDVLVVASDLLQNQGTADCRVVNDDDKTDEYTACAHVIPEYWDANSLEAQELIFANKIEPAQTTGFLGHESWFVTKFTADDDPTLVSYRGLMGEANRQKMADMFLRPTTWRDYCLEVSPNNCRLSDDVAQRAPSTEDEDDRMFVPGLYTGHFRATDDNNCTLNPTTCTGHIGNYPCGWTSHVEQSLYHLNIPLKSDGMEGVDETGNGKGGYTSSQLADMWHAANATKSNLIMFWWTPQPLYYRYLGSDAEMQRILLPPVTQACVEARTTAADECSLNQTVRAGDPKGACDNAPHELHKLITGALQQVIQSENIPAAIRSPAYDMLRIFQVTDAQLGDISQLWQQPDISPRQAVCRWAADNLDILYHSVPTSYPRVARLDNELSGFGIAMTVLGAITTILVLVTAFFVYKRRNKLAVRYAQVEFVWLLLCGSFLIAIGAILTSLPATDGTCVATVWFINIGYTLELVPLIVKVAAINEMLNAASRLRRVTLTHKSLFGAVAVISVLCCVFLTIWTVLDSPNKKAVYDLTGETTTTDAGVQEHIVGKSYYCSRGESDAWQFSAVAWNAVMLFSATVLAFQTRNVQQSFNESRTLAFLIYSHFVFVILRICTFLLVDSISGTTLDQLRSLLYSLDTIFTIAIYIFPKLIAKDSDMRPSLGSAHISGMVDLVHSAQFSINGCASGNSAGPYGDASSLGYASDLDVSPSADPSSRKPAKEQAGREEPYTEEDTRSDGDKENNNLGENAADIVIYDDDIMDSKSYADDIIKQVDC</sequence>
<feature type="signal peptide" evidence="11">
    <location>
        <begin position="1"/>
        <end position="25"/>
    </location>
</feature>
<dbReference type="PANTHER" id="PTHR10519:SF20">
    <property type="entry name" value="G-PROTEIN COUPLED RECEPTOR 156-RELATED"/>
    <property type="match status" value="1"/>
</dbReference>
<evidence type="ECO:0000256" key="11">
    <source>
        <dbReference type="SAM" id="SignalP"/>
    </source>
</evidence>
<dbReference type="OrthoDB" id="46290at2759"/>
<dbReference type="EMBL" id="CAICTM010000630">
    <property type="protein sequence ID" value="CAB9514096.1"/>
    <property type="molecule type" value="Genomic_DNA"/>
</dbReference>
<feature type="domain" description="G-protein coupled receptors family 3 profile" evidence="12">
    <location>
        <begin position="532"/>
        <end position="792"/>
    </location>
</feature>
<evidence type="ECO:0000259" key="12">
    <source>
        <dbReference type="PROSITE" id="PS50259"/>
    </source>
</evidence>
<dbReference type="AlphaFoldDB" id="A0A9N8E7N6"/>
<keyword evidence="8" id="KW-0807">Transducer</keyword>
<evidence type="ECO:0000256" key="4">
    <source>
        <dbReference type="ARBA" id="ARBA00023040"/>
    </source>
</evidence>
<dbReference type="PANTHER" id="PTHR10519">
    <property type="entry name" value="GABA-B RECEPTOR"/>
    <property type="match status" value="1"/>
</dbReference>
<keyword evidence="3 10" id="KW-1133">Transmembrane helix</keyword>
<protein>
    <submittedName>
        <fullName evidence="13">Gamma-aminobutyric acid (GABA) B receptor</fullName>
    </submittedName>
</protein>
<dbReference type="Proteomes" id="UP001153069">
    <property type="component" value="Unassembled WGS sequence"/>
</dbReference>
<accession>A0A9N8E7N6</accession>
<keyword evidence="2 10" id="KW-0812">Transmembrane</keyword>
<dbReference type="Pfam" id="PF00003">
    <property type="entry name" value="7tm_3"/>
    <property type="match status" value="1"/>
</dbReference>
<feature type="chain" id="PRO_5040497107" evidence="11">
    <location>
        <begin position="26"/>
        <end position="916"/>
    </location>
</feature>
<feature type="transmembrane region" description="Helical" evidence="10">
    <location>
        <begin position="529"/>
        <end position="555"/>
    </location>
</feature>
<feature type="transmembrane region" description="Helical" evidence="10">
    <location>
        <begin position="567"/>
        <end position="587"/>
    </location>
</feature>
<feature type="transmembrane region" description="Helical" evidence="10">
    <location>
        <begin position="738"/>
        <end position="759"/>
    </location>
</feature>
<keyword evidence="5 10" id="KW-0472">Membrane</keyword>
<evidence type="ECO:0000256" key="7">
    <source>
        <dbReference type="ARBA" id="ARBA00023180"/>
    </source>
</evidence>
<keyword evidence="6 13" id="KW-0675">Receptor</keyword>
<evidence type="ECO:0000256" key="5">
    <source>
        <dbReference type="ARBA" id="ARBA00023136"/>
    </source>
</evidence>
<evidence type="ECO:0000256" key="9">
    <source>
        <dbReference type="SAM" id="MobiDB-lite"/>
    </source>
</evidence>
<dbReference type="InterPro" id="IPR002455">
    <property type="entry name" value="GPCR3_GABA-B"/>
</dbReference>
<evidence type="ECO:0000256" key="3">
    <source>
        <dbReference type="ARBA" id="ARBA00022989"/>
    </source>
</evidence>
<evidence type="ECO:0000256" key="1">
    <source>
        <dbReference type="ARBA" id="ARBA00004141"/>
    </source>
</evidence>
<reference evidence="13" key="1">
    <citation type="submission" date="2020-06" db="EMBL/GenBank/DDBJ databases">
        <authorList>
            <consortium name="Plant Systems Biology data submission"/>
        </authorList>
    </citation>
    <scope>NUCLEOTIDE SEQUENCE</scope>
    <source>
        <strain evidence="13">D6</strain>
    </source>
</reference>
<evidence type="ECO:0000256" key="8">
    <source>
        <dbReference type="ARBA" id="ARBA00023224"/>
    </source>
</evidence>
<evidence type="ECO:0000313" key="13">
    <source>
        <dbReference type="EMBL" id="CAB9514096.1"/>
    </source>
</evidence>
<feature type="compositionally biased region" description="Basic and acidic residues" evidence="9">
    <location>
        <begin position="855"/>
        <end position="883"/>
    </location>
</feature>
<evidence type="ECO:0000313" key="14">
    <source>
        <dbReference type="Proteomes" id="UP001153069"/>
    </source>
</evidence>
<feature type="transmembrane region" description="Helical" evidence="10">
    <location>
        <begin position="771"/>
        <end position="790"/>
    </location>
</feature>
<comment type="caution">
    <text evidence="13">The sequence shown here is derived from an EMBL/GenBank/DDBJ whole genome shotgun (WGS) entry which is preliminary data.</text>
</comment>
<keyword evidence="11" id="KW-0732">Signal</keyword>
<keyword evidence="7" id="KW-0325">Glycoprotein</keyword>
<feature type="transmembrane region" description="Helical" evidence="10">
    <location>
        <begin position="642"/>
        <end position="663"/>
    </location>
</feature>
<name>A0A9N8E7N6_9STRA</name>
<evidence type="ECO:0000256" key="10">
    <source>
        <dbReference type="SAM" id="Phobius"/>
    </source>
</evidence>
<feature type="transmembrane region" description="Helical" evidence="10">
    <location>
        <begin position="703"/>
        <end position="726"/>
    </location>
</feature>
<feature type="region of interest" description="Disordered" evidence="9">
    <location>
        <begin position="847"/>
        <end position="894"/>
    </location>
</feature>
<evidence type="ECO:0000256" key="2">
    <source>
        <dbReference type="ARBA" id="ARBA00022692"/>
    </source>
</evidence>
<feature type="transmembrane region" description="Helical" evidence="10">
    <location>
        <begin position="599"/>
        <end position="621"/>
    </location>
</feature>
<dbReference type="InterPro" id="IPR017978">
    <property type="entry name" value="GPCR_3_C"/>
</dbReference>
<dbReference type="GO" id="GO:0004965">
    <property type="term" value="F:G protein-coupled GABA receptor activity"/>
    <property type="evidence" value="ECO:0007669"/>
    <property type="project" value="InterPro"/>
</dbReference>
<keyword evidence="4" id="KW-0297">G-protein coupled receptor</keyword>
<dbReference type="PROSITE" id="PS50259">
    <property type="entry name" value="G_PROTEIN_RECEP_F3_4"/>
    <property type="match status" value="1"/>
</dbReference>
<evidence type="ECO:0000256" key="6">
    <source>
        <dbReference type="ARBA" id="ARBA00023170"/>
    </source>
</evidence>
<organism evidence="13 14">
    <name type="scientific">Seminavis robusta</name>
    <dbReference type="NCBI Taxonomy" id="568900"/>
    <lineage>
        <taxon>Eukaryota</taxon>
        <taxon>Sar</taxon>
        <taxon>Stramenopiles</taxon>
        <taxon>Ochrophyta</taxon>
        <taxon>Bacillariophyta</taxon>
        <taxon>Bacillariophyceae</taxon>
        <taxon>Bacillariophycidae</taxon>
        <taxon>Naviculales</taxon>
        <taxon>Naviculaceae</taxon>
        <taxon>Seminavis</taxon>
    </lineage>
</organism>
<comment type="subcellular location">
    <subcellularLocation>
        <location evidence="1">Membrane</location>
        <topology evidence="1">Multi-pass membrane protein</topology>
    </subcellularLocation>
</comment>
<proteinExistence type="predicted"/>